<reference evidence="3 4" key="1">
    <citation type="submission" date="2019-03" db="EMBL/GenBank/DDBJ databases">
        <title>Single cell metagenomics reveals metabolic interactions within the superorganism composed of flagellate Streblomastix strix and complex community of Bacteroidetes bacteria on its surface.</title>
        <authorList>
            <person name="Treitli S.C."/>
            <person name="Kolisko M."/>
            <person name="Husnik F."/>
            <person name="Keeling P."/>
            <person name="Hampl V."/>
        </authorList>
    </citation>
    <scope>NUCLEOTIDE SEQUENCE [LARGE SCALE GENOMIC DNA]</scope>
    <source>
        <strain evidence="3">ST1C</strain>
    </source>
</reference>
<dbReference type="PANTHER" id="PTHR33050">
    <property type="entry name" value="REVERSE TRANSCRIPTASE DOMAIN-CONTAINING PROTEIN"/>
    <property type="match status" value="1"/>
</dbReference>
<dbReference type="AlphaFoldDB" id="A0A5J4TP37"/>
<organism evidence="3 4">
    <name type="scientific">Streblomastix strix</name>
    <dbReference type="NCBI Taxonomy" id="222440"/>
    <lineage>
        <taxon>Eukaryota</taxon>
        <taxon>Metamonada</taxon>
        <taxon>Preaxostyla</taxon>
        <taxon>Oxymonadida</taxon>
        <taxon>Streblomastigidae</taxon>
        <taxon>Streblomastix</taxon>
    </lineage>
</organism>
<dbReference type="InterPro" id="IPR043128">
    <property type="entry name" value="Rev_trsase/Diguanyl_cyclase"/>
</dbReference>
<evidence type="ECO:0000259" key="2">
    <source>
        <dbReference type="PROSITE" id="PS50878"/>
    </source>
</evidence>
<comment type="caution">
    <text evidence="3">The sequence shown here is derived from an EMBL/GenBank/DDBJ whole genome shotgun (WGS) entry which is preliminary data.</text>
</comment>
<sequence length="414" mass="46785">RSWQKLREPIMRTFRLSHQTTVHAQAASEALVLNERGKFLKATTPPPGVIQQSVMKELNKRSSSAQTLFKGGGGKKLDPSVAQLKERKEQKRDEPLNCQIQEISEEIREADFDRNNACLEGRGLQTGTLATIKTNIAPRKHSLIYETSPRGDQSEGYNQVNPHHIKLYSPTFCIPKRDGSYRKILDARNLNAETKRIHFKIIFSQDVQFAIQQNNFLTSIDIKSTFNRITVHPSLQPYLGFQVANASYVYISMPFGLKLAPIVFSKTLQAAQAAAKEGFSSTILQYTDDVLLINKDKQILLIETVTVKQRFQNLGWVNNNAKSEMVPKQEISTQDGSGTRTPQSVLLAYVVIVAVIIDLVSNSNGLLARIIECHQNNSGRIVSFNWRVESQPRRRAARSLIRLSLIRWKDASWN</sequence>
<dbReference type="SUPFAM" id="SSF56672">
    <property type="entry name" value="DNA/RNA polymerases"/>
    <property type="match status" value="1"/>
</dbReference>
<feature type="non-terminal residue" evidence="3">
    <location>
        <position position="1"/>
    </location>
</feature>
<dbReference type="InterPro" id="IPR043502">
    <property type="entry name" value="DNA/RNA_pol_sf"/>
</dbReference>
<dbReference type="PANTHER" id="PTHR33050:SF7">
    <property type="entry name" value="RIBONUCLEASE H"/>
    <property type="match status" value="1"/>
</dbReference>
<dbReference type="Gene3D" id="3.30.70.270">
    <property type="match status" value="1"/>
</dbReference>
<name>A0A5J4TP37_9EUKA</name>
<dbReference type="Proteomes" id="UP000324800">
    <property type="component" value="Unassembled WGS sequence"/>
</dbReference>
<dbReference type="Pfam" id="PF00078">
    <property type="entry name" value="RVT_1"/>
    <property type="match status" value="1"/>
</dbReference>
<accession>A0A5J4TP37</accession>
<proteinExistence type="predicted"/>
<feature type="region of interest" description="Disordered" evidence="1">
    <location>
        <begin position="61"/>
        <end position="80"/>
    </location>
</feature>
<dbReference type="InterPro" id="IPR052055">
    <property type="entry name" value="Hepadnavirus_pol/RT"/>
</dbReference>
<dbReference type="InterPro" id="IPR000477">
    <property type="entry name" value="RT_dom"/>
</dbReference>
<gene>
    <name evidence="3" type="ORF">EZS28_044486</name>
</gene>
<dbReference type="OrthoDB" id="8057740at2759"/>
<dbReference type="EMBL" id="SNRW01027590">
    <property type="protein sequence ID" value="KAA6359987.1"/>
    <property type="molecule type" value="Genomic_DNA"/>
</dbReference>
<evidence type="ECO:0000313" key="3">
    <source>
        <dbReference type="EMBL" id="KAA6359987.1"/>
    </source>
</evidence>
<dbReference type="Gene3D" id="3.10.10.10">
    <property type="entry name" value="HIV Type 1 Reverse Transcriptase, subunit A, domain 1"/>
    <property type="match status" value="1"/>
</dbReference>
<evidence type="ECO:0000256" key="1">
    <source>
        <dbReference type="SAM" id="MobiDB-lite"/>
    </source>
</evidence>
<protein>
    <recommendedName>
        <fullName evidence="2">Reverse transcriptase domain-containing protein</fullName>
    </recommendedName>
</protein>
<dbReference type="PROSITE" id="PS50878">
    <property type="entry name" value="RT_POL"/>
    <property type="match status" value="1"/>
</dbReference>
<feature type="domain" description="Reverse transcriptase" evidence="2">
    <location>
        <begin position="155"/>
        <end position="351"/>
    </location>
</feature>
<evidence type="ECO:0000313" key="4">
    <source>
        <dbReference type="Proteomes" id="UP000324800"/>
    </source>
</evidence>